<dbReference type="PANTHER" id="PTHR35004:SF8">
    <property type="entry name" value="TRANSPOSASE RV3428C-RELATED"/>
    <property type="match status" value="1"/>
</dbReference>
<comment type="caution">
    <text evidence="4">The sequence shown here is derived from an EMBL/GenBank/DDBJ whole genome shotgun (WGS) entry which is preliminary data.</text>
</comment>
<dbReference type="GO" id="GO:0015074">
    <property type="term" value="P:DNA integration"/>
    <property type="evidence" value="ECO:0007669"/>
    <property type="project" value="InterPro"/>
</dbReference>
<dbReference type="InterPro" id="IPR001584">
    <property type="entry name" value="Integrase_cat-core"/>
</dbReference>
<dbReference type="InterPro" id="IPR036397">
    <property type="entry name" value="RNaseH_sf"/>
</dbReference>
<evidence type="ECO:0000259" key="3">
    <source>
        <dbReference type="PROSITE" id="PS50994"/>
    </source>
</evidence>
<dbReference type="InterPro" id="IPR054353">
    <property type="entry name" value="IstA-like_C"/>
</dbReference>
<dbReference type="GO" id="GO:0003676">
    <property type="term" value="F:nucleic acid binding"/>
    <property type="evidence" value="ECO:0007669"/>
    <property type="project" value="InterPro"/>
</dbReference>
<dbReference type="PROSITE" id="PS50994">
    <property type="entry name" value="INTEGRASE"/>
    <property type="match status" value="1"/>
</dbReference>
<protein>
    <submittedName>
        <fullName evidence="4">DDE-type integrase/transposase/recombinase</fullName>
    </submittedName>
</protein>
<feature type="compositionally biased region" description="Polar residues" evidence="2">
    <location>
        <begin position="535"/>
        <end position="545"/>
    </location>
</feature>
<dbReference type="AlphaFoldDB" id="A0A9D9D8X0"/>
<evidence type="ECO:0000256" key="2">
    <source>
        <dbReference type="SAM" id="MobiDB-lite"/>
    </source>
</evidence>
<dbReference type="PANTHER" id="PTHR35004">
    <property type="entry name" value="TRANSPOSASE RV3428C-RELATED"/>
    <property type="match status" value="1"/>
</dbReference>
<dbReference type="Gene3D" id="3.30.420.10">
    <property type="entry name" value="Ribonuclease H-like superfamily/Ribonuclease H"/>
    <property type="match status" value="1"/>
</dbReference>
<feature type="region of interest" description="Disordered" evidence="2">
    <location>
        <begin position="514"/>
        <end position="545"/>
    </location>
</feature>
<dbReference type="EMBL" id="JADINH010000051">
    <property type="protein sequence ID" value="MBO8415286.1"/>
    <property type="molecule type" value="Genomic_DNA"/>
</dbReference>
<sequence>MGGTKSRRKLALTRTQVISRYYYEDPENRRLNQEEGLAFLSLSHVDTLIRQYDENNIEPVYRRTHRFGYEIECDFTGAKLKAGDRLYDVIVLVLPASGFIYAEAIESQKVRPVCNAFTHCFQELGGCPEVIRVDNAKALIISAGSEGGIPQADFETMGDFFGSRIYGCRSGAPTDKGSSEAAVKIVTKQALSHVTLDINERLAQGEDAQLDFINERLKFYINKINDKPLTGHVDSRREVFLRSEKPCLHIPASFDFNLPDSMMGTVPATARVIFNQHQYAVEPKWIGHEFTLHADEKAVRIFIDGAVISTYQRKDKDPSLSTMPNYTPSNHLFMDAFKLPNQYPFVMEWAAHIGSATAKWAELIMQSGSPDPTDIKNVVAVLSLPKSVYKHYKLLDKLIIELQAEVGSDKYLRPDRIIKRWDKLYSHDPIFKSEPGQDLIYSNDNYFSLCNRVMYGEIESLSWLKVENYKRLAEQKRTSHGAMPDKETLRPRADGYAAKYADVKAALKRTTQAHTDANAETGMLEPGADAARSLLPNQSKALQEN</sequence>
<name>A0A9D9D8X0_9GAMM</name>
<evidence type="ECO:0000256" key="1">
    <source>
        <dbReference type="ARBA" id="ARBA00009277"/>
    </source>
</evidence>
<comment type="similarity">
    <text evidence="1">Belongs to the transposase IS21/IS408/IS1162 family.</text>
</comment>
<reference evidence="4" key="2">
    <citation type="journal article" date="2021" name="PeerJ">
        <title>Extensive microbial diversity within the chicken gut microbiome revealed by metagenomics and culture.</title>
        <authorList>
            <person name="Gilroy R."/>
            <person name="Ravi A."/>
            <person name="Getino M."/>
            <person name="Pursley I."/>
            <person name="Horton D.L."/>
            <person name="Alikhan N.F."/>
            <person name="Baker D."/>
            <person name="Gharbi K."/>
            <person name="Hall N."/>
            <person name="Watson M."/>
            <person name="Adriaenssens E.M."/>
            <person name="Foster-Nyarko E."/>
            <person name="Jarju S."/>
            <person name="Secka A."/>
            <person name="Antonio M."/>
            <person name="Oren A."/>
            <person name="Chaudhuri R.R."/>
            <person name="La Ragione R."/>
            <person name="Hildebrand F."/>
            <person name="Pallen M.J."/>
        </authorList>
    </citation>
    <scope>NUCLEOTIDE SEQUENCE</scope>
    <source>
        <strain evidence="4">17213</strain>
    </source>
</reference>
<dbReference type="Pfam" id="PF22483">
    <property type="entry name" value="Mu-transpos_C_2"/>
    <property type="match status" value="1"/>
</dbReference>
<reference evidence="4" key="1">
    <citation type="submission" date="2020-10" db="EMBL/GenBank/DDBJ databases">
        <authorList>
            <person name="Gilroy R."/>
        </authorList>
    </citation>
    <scope>NUCLEOTIDE SEQUENCE</scope>
    <source>
        <strain evidence="4">17213</strain>
    </source>
</reference>
<accession>A0A9D9D8X0</accession>
<evidence type="ECO:0000313" key="4">
    <source>
        <dbReference type="EMBL" id="MBO8415286.1"/>
    </source>
</evidence>
<gene>
    <name evidence="4" type="ORF">IAB19_02770</name>
</gene>
<feature type="domain" description="Integrase catalytic" evidence="3">
    <location>
        <begin position="55"/>
        <end position="236"/>
    </location>
</feature>
<dbReference type="Proteomes" id="UP000823631">
    <property type="component" value="Unassembled WGS sequence"/>
</dbReference>
<proteinExistence type="inferred from homology"/>
<evidence type="ECO:0000313" key="5">
    <source>
        <dbReference type="Proteomes" id="UP000823631"/>
    </source>
</evidence>
<dbReference type="InterPro" id="IPR012337">
    <property type="entry name" value="RNaseH-like_sf"/>
</dbReference>
<dbReference type="SUPFAM" id="SSF53098">
    <property type="entry name" value="Ribonuclease H-like"/>
    <property type="match status" value="1"/>
</dbReference>
<organism evidence="4 5">
    <name type="scientific">Candidatus Avisuccinivibrio stercorigallinarum</name>
    <dbReference type="NCBI Taxonomy" id="2840704"/>
    <lineage>
        <taxon>Bacteria</taxon>
        <taxon>Pseudomonadati</taxon>
        <taxon>Pseudomonadota</taxon>
        <taxon>Gammaproteobacteria</taxon>
        <taxon>Aeromonadales</taxon>
        <taxon>Succinivibrionaceae</taxon>
        <taxon>Succinivibrionaceae incertae sedis</taxon>
        <taxon>Candidatus Avisuccinivibrio</taxon>
    </lineage>
</organism>